<dbReference type="PROSITE" id="PS50123">
    <property type="entry name" value="CHER"/>
    <property type="match status" value="1"/>
</dbReference>
<evidence type="ECO:0000313" key="3">
    <source>
        <dbReference type="Proteomes" id="UP000032452"/>
    </source>
</evidence>
<gene>
    <name evidence="2" type="ORF">UH38_06475</name>
</gene>
<dbReference type="OrthoDB" id="9799157at2"/>
<feature type="domain" description="CheR-type methyltransferase" evidence="1">
    <location>
        <begin position="4"/>
        <end position="256"/>
    </location>
</feature>
<dbReference type="EMBL" id="JYON01000005">
    <property type="protein sequence ID" value="KJH72417.1"/>
    <property type="molecule type" value="Genomic_DNA"/>
</dbReference>
<protein>
    <submittedName>
        <fullName evidence="2">Chemotaxis protein CheR</fullName>
    </submittedName>
</protein>
<dbReference type="InterPro" id="IPR000780">
    <property type="entry name" value="CheR_MeTrfase"/>
</dbReference>
<dbReference type="RefSeq" id="WP_045053836.1">
    <property type="nucleotide sequence ID" value="NZ_CAWMDP010000032.1"/>
</dbReference>
<name>A0A0D8ZVK0_9CYAN</name>
<evidence type="ECO:0000313" key="2">
    <source>
        <dbReference type="EMBL" id="KJH72417.1"/>
    </source>
</evidence>
<evidence type="ECO:0000259" key="1">
    <source>
        <dbReference type="PROSITE" id="PS50123"/>
    </source>
</evidence>
<dbReference type="PANTHER" id="PTHR24422">
    <property type="entry name" value="CHEMOTAXIS PROTEIN METHYLTRANSFERASE"/>
    <property type="match status" value="1"/>
</dbReference>
<organism evidence="2 3">
    <name type="scientific">Aliterella atlantica CENA595</name>
    <dbReference type="NCBI Taxonomy" id="1618023"/>
    <lineage>
        <taxon>Bacteria</taxon>
        <taxon>Bacillati</taxon>
        <taxon>Cyanobacteriota</taxon>
        <taxon>Cyanophyceae</taxon>
        <taxon>Chroococcidiopsidales</taxon>
        <taxon>Aliterellaceae</taxon>
        <taxon>Aliterella</taxon>
    </lineage>
</organism>
<dbReference type="STRING" id="1618023.UH38_06475"/>
<dbReference type="SMART" id="SM00138">
    <property type="entry name" value="MeTrc"/>
    <property type="match status" value="1"/>
</dbReference>
<dbReference type="InterPro" id="IPR050903">
    <property type="entry name" value="Bact_Chemotaxis_MeTrfase"/>
</dbReference>
<dbReference type="AlphaFoldDB" id="A0A0D8ZVK0"/>
<comment type="caution">
    <text evidence="2">The sequence shown here is derived from an EMBL/GenBank/DDBJ whole genome shotgun (WGS) entry which is preliminary data.</text>
</comment>
<dbReference type="InterPro" id="IPR029063">
    <property type="entry name" value="SAM-dependent_MTases_sf"/>
</dbReference>
<dbReference type="SUPFAM" id="SSF53335">
    <property type="entry name" value="S-adenosyl-L-methionine-dependent methyltransferases"/>
    <property type="match status" value="1"/>
</dbReference>
<dbReference type="PANTHER" id="PTHR24422:SF8">
    <property type="entry name" value="CHEMOTAXIS PROTEIN"/>
    <property type="match status" value="1"/>
</dbReference>
<dbReference type="Proteomes" id="UP000032452">
    <property type="component" value="Unassembled WGS sequence"/>
</dbReference>
<reference evidence="2 3" key="1">
    <citation type="submission" date="2015-02" db="EMBL/GenBank/DDBJ databases">
        <title>Draft genome of a novel marine cyanobacterium (Chroococcales) isolated from South Atlantic Ocean.</title>
        <authorList>
            <person name="Rigonato J."/>
            <person name="Alvarenga D.O."/>
            <person name="Branco L.H."/>
            <person name="Varani A.M."/>
            <person name="Brandini F.P."/>
            <person name="Fiore M.F."/>
        </authorList>
    </citation>
    <scope>NUCLEOTIDE SEQUENCE [LARGE SCALE GENOMIC DNA]</scope>
    <source>
        <strain evidence="2 3">CENA595</strain>
    </source>
</reference>
<dbReference type="SUPFAM" id="SSF47757">
    <property type="entry name" value="Chemotaxis receptor methyltransferase CheR, N-terminal domain"/>
    <property type="match status" value="1"/>
</dbReference>
<dbReference type="Pfam" id="PF03705">
    <property type="entry name" value="CheR_N"/>
    <property type="match status" value="1"/>
</dbReference>
<dbReference type="Gene3D" id="3.40.50.150">
    <property type="entry name" value="Vaccinia Virus protein VP39"/>
    <property type="match status" value="1"/>
</dbReference>
<proteinExistence type="predicted"/>
<dbReference type="InterPro" id="IPR022641">
    <property type="entry name" value="CheR_N"/>
</dbReference>
<dbReference type="GO" id="GO:0008757">
    <property type="term" value="F:S-adenosylmethionine-dependent methyltransferase activity"/>
    <property type="evidence" value="ECO:0007669"/>
    <property type="project" value="InterPro"/>
</dbReference>
<dbReference type="InterPro" id="IPR022642">
    <property type="entry name" value="CheR_C"/>
</dbReference>
<dbReference type="PRINTS" id="PR00996">
    <property type="entry name" value="CHERMTFRASE"/>
</dbReference>
<dbReference type="Pfam" id="PF01739">
    <property type="entry name" value="CheR"/>
    <property type="match status" value="1"/>
</dbReference>
<sequence length="279" mass="32762">MNPQRDRSIDLETVEIELLLEGVFRVYGYDFRNYAPASLKRRIWHTIRRENLTTISALQDKILHDSACLERFVLNLSINVTSMFRDPSFYLALRTHVVPLLRTYPFIRIWHAGCATGEEVYSMAILLQEENLYHRCRLYATDINEEVIKKAKTGIFPVQLMQEYTQNYLQAGGKRSFSEYYTAAYNSAIFRTSLKENMVFSQHNLVTDSSFNEFHVILCRNVLIYFNQELQAQVYQLFHESLINFGILGLGKPETLKFTAYEQKYQQLVATEKLYRRVS</sequence>
<dbReference type="PATRIC" id="fig|1618023.3.peg.2776"/>
<accession>A0A0D8ZVK0</accession>
<keyword evidence="3" id="KW-1185">Reference proteome</keyword>